<dbReference type="AlphaFoldDB" id="A0A699YBN4"/>
<comment type="caution">
    <text evidence="1">The sequence shown here is derived from an EMBL/GenBank/DDBJ whole genome shotgun (WGS) entry which is preliminary data.</text>
</comment>
<proteinExistence type="predicted"/>
<gene>
    <name evidence="1" type="ORF">HaLaN_01435</name>
</gene>
<dbReference type="Proteomes" id="UP000485058">
    <property type="component" value="Unassembled WGS sequence"/>
</dbReference>
<reference evidence="1 2" key="1">
    <citation type="submission" date="2020-02" db="EMBL/GenBank/DDBJ databases">
        <title>Draft genome sequence of Haematococcus lacustris strain NIES-144.</title>
        <authorList>
            <person name="Morimoto D."/>
            <person name="Nakagawa S."/>
            <person name="Yoshida T."/>
            <person name="Sawayama S."/>
        </authorList>
    </citation>
    <scope>NUCLEOTIDE SEQUENCE [LARGE SCALE GENOMIC DNA]</scope>
    <source>
        <strain evidence="1 2">NIES-144</strain>
    </source>
</reference>
<sequence>MMPHVSLEQLPEPWLAMICIRVVGQRVLAVWWRYKAARVQAQYWHRAGSGRPKGGGQVATADGLYASAAEGAGAANVVH</sequence>
<protein>
    <submittedName>
        <fullName evidence="1">Uncharacterized protein</fullName>
    </submittedName>
</protein>
<name>A0A699YBN4_HAELA</name>
<accession>A0A699YBN4</accession>
<keyword evidence="2" id="KW-1185">Reference proteome</keyword>
<evidence type="ECO:0000313" key="1">
    <source>
        <dbReference type="EMBL" id="GFH06751.1"/>
    </source>
</evidence>
<evidence type="ECO:0000313" key="2">
    <source>
        <dbReference type="Proteomes" id="UP000485058"/>
    </source>
</evidence>
<organism evidence="1 2">
    <name type="scientific">Haematococcus lacustris</name>
    <name type="common">Green alga</name>
    <name type="synonym">Haematococcus pluvialis</name>
    <dbReference type="NCBI Taxonomy" id="44745"/>
    <lineage>
        <taxon>Eukaryota</taxon>
        <taxon>Viridiplantae</taxon>
        <taxon>Chlorophyta</taxon>
        <taxon>core chlorophytes</taxon>
        <taxon>Chlorophyceae</taxon>
        <taxon>CS clade</taxon>
        <taxon>Chlamydomonadales</taxon>
        <taxon>Haematococcaceae</taxon>
        <taxon>Haematococcus</taxon>
    </lineage>
</organism>
<dbReference type="EMBL" id="BLLF01000054">
    <property type="protein sequence ID" value="GFH06751.1"/>
    <property type="molecule type" value="Genomic_DNA"/>
</dbReference>